<evidence type="ECO:0000313" key="2">
    <source>
        <dbReference type="Proteomes" id="UP001732700"/>
    </source>
</evidence>
<evidence type="ECO:0000313" key="1">
    <source>
        <dbReference type="EnsemblPlants" id="AVESA.00010b.r2.7AG1197390.1.CDS"/>
    </source>
</evidence>
<proteinExistence type="predicted"/>
<organism evidence="1 2">
    <name type="scientific">Avena sativa</name>
    <name type="common">Oat</name>
    <dbReference type="NCBI Taxonomy" id="4498"/>
    <lineage>
        <taxon>Eukaryota</taxon>
        <taxon>Viridiplantae</taxon>
        <taxon>Streptophyta</taxon>
        <taxon>Embryophyta</taxon>
        <taxon>Tracheophyta</taxon>
        <taxon>Spermatophyta</taxon>
        <taxon>Magnoliopsida</taxon>
        <taxon>Liliopsida</taxon>
        <taxon>Poales</taxon>
        <taxon>Poaceae</taxon>
        <taxon>BOP clade</taxon>
        <taxon>Pooideae</taxon>
        <taxon>Poodae</taxon>
        <taxon>Poeae</taxon>
        <taxon>Poeae Chloroplast Group 1 (Aveneae type)</taxon>
        <taxon>Aveninae</taxon>
        <taxon>Avena</taxon>
    </lineage>
</organism>
<reference evidence="1" key="2">
    <citation type="submission" date="2025-09" db="UniProtKB">
        <authorList>
            <consortium name="EnsemblPlants"/>
        </authorList>
    </citation>
    <scope>IDENTIFICATION</scope>
</reference>
<sequence length="375" mass="40292">MASSSSKSPSMNVEAVLRMKEGVGETSYAQNSSLQKKSMDTVKKLVTESATDVYVSLRPGRFTMADLGCSSGTNALGMVEDIIRSIAEVCGASPSPPEFSVLLNDLPTNDFNTTFSGFPEFAGRVKAGVEKQPLVFLSGVPGSFYGRLFPTGSVHLVCSFSSLHWLSQIPPGVHDQDSKGPINKGKMFISSTSPPAVPAAYLGQFQRDFTLFLESRAAEVVAGGRMVLSMLGREADCCTDDKTTLLWDLLSDALAALVEMGLLEQDKVDTYDVPFYPPCIREIEEEVRKEGSFALDYAGTFEYQLNPAGGSGAKAAAAAQTVSMAIRAIQESMLNHHFGPAIIDPLFNKYAELIGQAMETQDAKGVQLGLVLLKL</sequence>
<keyword evidence="2" id="KW-1185">Reference proteome</keyword>
<reference evidence="1" key="1">
    <citation type="submission" date="2021-05" db="EMBL/GenBank/DDBJ databases">
        <authorList>
            <person name="Scholz U."/>
            <person name="Mascher M."/>
            <person name="Fiebig A."/>
        </authorList>
    </citation>
    <scope>NUCLEOTIDE SEQUENCE [LARGE SCALE GENOMIC DNA]</scope>
</reference>
<name>A0ACD5ZQB6_AVESA</name>
<dbReference type="Proteomes" id="UP001732700">
    <property type="component" value="Chromosome 7A"/>
</dbReference>
<protein>
    <submittedName>
        <fullName evidence="1">Uncharacterized protein</fullName>
    </submittedName>
</protein>
<dbReference type="EnsemblPlants" id="AVESA.00010b.r2.7AG1197390.1">
    <property type="protein sequence ID" value="AVESA.00010b.r2.7AG1197390.1.CDS"/>
    <property type="gene ID" value="AVESA.00010b.r2.7AG1197390"/>
</dbReference>
<accession>A0ACD5ZQB6</accession>